<dbReference type="AlphaFoldDB" id="A0A0R0C019"/>
<proteinExistence type="predicted"/>
<comment type="caution">
    <text evidence="1">The sequence shown here is derived from an EMBL/GenBank/DDBJ whole genome shotgun (WGS) entry which is preliminary data.</text>
</comment>
<dbReference type="Proteomes" id="UP000050864">
    <property type="component" value="Unassembled WGS sequence"/>
</dbReference>
<gene>
    <name evidence="1" type="ORF">ABB26_12735</name>
</gene>
<reference evidence="1 2" key="1">
    <citation type="submission" date="2015-05" db="EMBL/GenBank/DDBJ databases">
        <title>Genome sequencing and analysis of members of genus Stenotrophomonas.</title>
        <authorList>
            <person name="Patil P.P."/>
            <person name="Midha S."/>
            <person name="Patil P.B."/>
        </authorList>
    </citation>
    <scope>NUCLEOTIDE SEQUENCE [LARGE SCALE GENOMIC DNA]</scope>
    <source>
        <strain evidence="1 2">DSM 18929</strain>
    </source>
</reference>
<organism evidence="1 2">
    <name type="scientific">Stenotrophomonas humi</name>
    <dbReference type="NCBI Taxonomy" id="405444"/>
    <lineage>
        <taxon>Bacteria</taxon>
        <taxon>Pseudomonadati</taxon>
        <taxon>Pseudomonadota</taxon>
        <taxon>Gammaproteobacteria</taxon>
        <taxon>Lysobacterales</taxon>
        <taxon>Lysobacteraceae</taxon>
        <taxon>Stenotrophomonas</taxon>
    </lineage>
</organism>
<protein>
    <submittedName>
        <fullName evidence="1">Uncharacterized protein</fullName>
    </submittedName>
</protein>
<evidence type="ECO:0000313" key="2">
    <source>
        <dbReference type="Proteomes" id="UP000050864"/>
    </source>
</evidence>
<sequence length="123" mass="12586">MTSPGSVVHTSVAPAAATHACMIAGEFTLMGKTIRSRDCVQTTAASSEADLQRICGGLAQTSAQMGGKAGEVTYMAACPAPSQGSCKKLFGGKFDGYYYERTPQDLADLPASCTQGGGIWVAG</sequence>
<evidence type="ECO:0000313" key="1">
    <source>
        <dbReference type="EMBL" id="KRG63359.1"/>
    </source>
</evidence>
<name>A0A0R0C019_9GAMM</name>
<accession>A0A0R0C019</accession>
<keyword evidence="2" id="KW-1185">Reference proteome</keyword>
<dbReference type="EMBL" id="LDJI01000024">
    <property type="protein sequence ID" value="KRG63359.1"/>
    <property type="molecule type" value="Genomic_DNA"/>
</dbReference>
<dbReference type="PATRIC" id="fig|405444.3.peg.1644"/>